<dbReference type="EMBL" id="CM024796">
    <property type="protein sequence ID" value="KAG8000868.1"/>
    <property type="molecule type" value="Genomic_DNA"/>
</dbReference>
<dbReference type="Proteomes" id="UP000805704">
    <property type="component" value="Chromosome 8"/>
</dbReference>
<gene>
    <name evidence="1" type="primary">IFNAR2.2</name>
    <name evidence="1" type="ORF">GBF38_018140</name>
</gene>
<sequence>QFNVMFVCIPAMSELPKPVNLTLTSVYFSHMLKWEPGPGTPTGVHYVVTVITERGLDWVPVAGCEHVQHPLVCNLTGKAFSDPDDNYFIKVTAMLAGQHSSDSLRFSPKENTQLDMPLLTMTPCDRHLCVHLQPPREHLRKIYETFSYKLRIKCDNADNIEQDTKLLRSQILKNLIPGRECCVSVRFSVSVVHRMSNYSQPVCAVTLGSNTAGTAVDLDCAVFVRDILFGHHGPAVLCWFHPLPDKEPTPTGAAPLSPEPEPTPSFSSNQASDFVGPQPAAPMETGRSASDPPASCSTRGRVEPNKKEQEEQVVWEEAGSLDVNLLTLTFGPHKDEMEEEEKFDVESSSASEVCNTALIPPAQTWDTEEVALETIPCSVIVDEDEEDEEEEEEEEDEDSGYMGLVCVSLPAPSNVSISSFNMEHTLSFLPGPETPTSTSFSVEILCLSTSQPSERALPFLSNCELDHNRVTPHSMVGPPDVSVSGCGNCLLLKVRVPPTRGLHLHEELVFHVQRTRDGAQFRLNLHYQEEITISYLQPGVEYCVTVTVKAGLNSNPVPSKPHCAFTSPPQPSSSSLHVVFSLLGASCVLGFLLIVLVVYGSRLSFKLRRRLFPRTLARNMEMHRPNAQVTSQPCSYTRKALQTPFCLPTVVSGVLSGPTNVRLTSYNMDLVLRWDPPEGAPSGLLYTTEYYNPVTKSKPGCVDIPSLECDFTSLNLSISEHGKYTGKVRAQLGQERSAWVESNQITLDKETIIGPPNVTLLSNGDAIEVSIKDPVFKISAFRNIFTYATYNITYWKDGQAGKAKSMKDIRQNREVLNDLDLWTTYCVQVQIETDRNFNSKPSRAVCERTTKKEEAPWVAAVVIFVFLAVVVILVVVAVVYRKSISHFLCPKDALPQYLVAPPNSSMYIAIRNSHPPEELYDQVRIVADNQAVEEGCPPEAAGTNHSKEPDISVG</sequence>
<keyword evidence="2" id="KW-1185">Reference proteome</keyword>
<comment type="caution">
    <text evidence="1">The sequence shown here is derived from an EMBL/GenBank/DDBJ whole genome shotgun (WGS) entry which is preliminary data.</text>
</comment>
<reference evidence="1" key="1">
    <citation type="submission" date="2020-04" db="EMBL/GenBank/DDBJ databases">
        <title>A chromosome-scale assembly and high-density genetic map of the yellow drum (Nibea albiflora) genome.</title>
        <authorList>
            <person name="Xu D."/>
            <person name="Zhang W."/>
            <person name="Chen R."/>
            <person name="Tan P."/>
            <person name="Wang L."/>
            <person name="Song H."/>
            <person name="Tian L."/>
            <person name="Zhu Q."/>
            <person name="Wang B."/>
        </authorList>
    </citation>
    <scope>NUCLEOTIDE SEQUENCE</scope>
    <source>
        <strain evidence="1">ZJHYS-2018</strain>
    </source>
</reference>
<protein>
    <submittedName>
        <fullName evidence="1">Interferon alpha/beta receptor 2</fullName>
    </submittedName>
</protein>
<evidence type="ECO:0000313" key="2">
    <source>
        <dbReference type="Proteomes" id="UP000805704"/>
    </source>
</evidence>
<accession>A0ACB7EGX6</accession>
<keyword evidence="1" id="KW-0675">Receptor</keyword>
<feature type="non-terminal residue" evidence="1">
    <location>
        <position position="1"/>
    </location>
</feature>
<proteinExistence type="predicted"/>
<organism evidence="1 2">
    <name type="scientific">Nibea albiflora</name>
    <name type="common">Yellow drum</name>
    <name type="synonym">Corvina albiflora</name>
    <dbReference type="NCBI Taxonomy" id="240163"/>
    <lineage>
        <taxon>Eukaryota</taxon>
        <taxon>Metazoa</taxon>
        <taxon>Chordata</taxon>
        <taxon>Craniata</taxon>
        <taxon>Vertebrata</taxon>
        <taxon>Euteleostomi</taxon>
        <taxon>Actinopterygii</taxon>
        <taxon>Neopterygii</taxon>
        <taxon>Teleostei</taxon>
        <taxon>Neoteleostei</taxon>
        <taxon>Acanthomorphata</taxon>
        <taxon>Eupercaria</taxon>
        <taxon>Sciaenidae</taxon>
        <taxon>Nibea</taxon>
    </lineage>
</organism>
<evidence type="ECO:0000313" key="1">
    <source>
        <dbReference type="EMBL" id="KAG8000868.1"/>
    </source>
</evidence>
<name>A0ACB7EGX6_NIBAL</name>